<dbReference type="AlphaFoldDB" id="A0A941EFI3"/>
<feature type="region of interest" description="Disordered" evidence="1">
    <location>
        <begin position="65"/>
        <end position="86"/>
    </location>
</feature>
<comment type="caution">
    <text evidence="2">The sequence shown here is derived from an EMBL/GenBank/DDBJ whole genome shotgun (WGS) entry which is preliminary data.</text>
</comment>
<organism evidence="2 3">
    <name type="scientific">Actinospica durhamensis</name>
    <dbReference type="NCBI Taxonomy" id="1508375"/>
    <lineage>
        <taxon>Bacteria</taxon>
        <taxon>Bacillati</taxon>
        <taxon>Actinomycetota</taxon>
        <taxon>Actinomycetes</taxon>
        <taxon>Catenulisporales</taxon>
        <taxon>Actinospicaceae</taxon>
        <taxon>Actinospica</taxon>
    </lineage>
</organism>
<reference evidence="2" key="1">
    <citation type="submission" date="2021-04" db="EMBL/GenBank/DDBJ databases">
        <title>Genome based classification of Actinospica acidithermotolerans sp. nov., an actinobacterium isolated from an Indonesian hot spring.</title>
        <authorList>
            <person name="Kusuma A.B."/>
            <person name="Putra K.E."/>
            <person name="Nafisah S."/>
            <person name="Loh J."/>
            <person name="Nouioui I."/>
            <person name="Goodfellow M."/>
        </authorList>
    </citation>
    <scope>NUCLEOTIDE SEQUENCE</scope>
    <source>
        <strain evidence="2">CSCA 57</strain>
    </source>
</reference>
<gene>
    <name evidence="2" type="ORF">KDL01_00470</name>
</gene>
<proteinExistence type="predicted"/>
<dbReference type="Proteomes" id="UP000675781">
    <property type="component" value="Unassembled WGS sequence"/>
</dbReference>
<dbReference type="EMBL" id="JAGSOG010000001">
    <property type="protein sequence ID" value="MBR7831710.1"/>
    <property type="molecule type" value="Genomic_DNA"/>
</dbReference>
<accession>A0A941EFI3</accession>
<protein>
    <submittedName>
        <fullName evidence="2">Uncharacterized protein</fullName>
    </submittedName>
</protein>
<sequence>MNPNEDDRVLVGVLERSVGEVRFDRETQGIVSRGRTLSRRRRAVPALATAGVVAASLSFAVTTTQHGKQTQQAQARQTPSQHPGSGVLNVENASFTVHTDVTTGVVTVKLSLLADPSQLQALLKKAGIPLDIVNKELPESNCVWTGAKAVGIPSGVVGGPTVDAKGYLTAASTITFDPAKMPKGDVLGVVEIIHNGETAGSAVTGLSNWPTGCVTQ</sequence>
<evidence type="ECO:0000256" key="1">
    <source>
        <dbReference type="SAM" id="MobiDB-lite"/>
    </source>
</evidence>
<evidence type="ECO:0000313" key="3">
    <source>
        <dbReference type="Proteomes" id="UP000675781"/>
    </source>
</evidence>
<name>A0A941EFI3_9ACTN</name>
<feature type="compositionally biased region" description="Polar residues" evidence="1">
    <location>
        <begin position="65"/>
        <end position="83"/>
    </location>
</feature>
<dbReference type="RefSeq" id="WP_212526241.1">
    <property type="nucleotide sequence ID" value="NZ_JAGSOG010000001.1"/>
</dbReference>
<evidence type="ECO:0000313" key="2">
    <source>
        <dbReference type="EMBL" id="MBR7831710.1"/>
    </source>
</evidence>
<keyword evidence="3" id="KW-1185">Reference proteome</keyword>